<evidence type="ECO:0000313" key="1">
    <source>
        <dbReference type="EMBL" id="KAF6078270.1"/>
    </source>
</evidence>
<accession>A0A833YM63</accession>
<name>A0A833YM63_9CHIR</name>
<dbReference type="EMBL" id="JABVXQ010000014">
    <property type="protein sequence ID" value="KAF6078270.1"/>
    <property type="molecule type" value="Genomic_DNA"/>
</dbReference>
<gene>
    <name evidence="1" type="ORF">HJG60_009143</name>
</gene>
<proteinExistence type="predicted"/>
<sequence length="178" mass="19843">MKPGNGMGNNSGDGWQCRWWDHGNVLNATEESTLTLSTWRILCYIYFTPKKKKKERNRGAKTEACSGGVSGFLVFRQGLQAAVAGCLLPNVNPSGIKPVDLAARRQDAQGLRNKRQHEEGMGRDGTYLDGTVNTEFFNLMAAKPQEMPQNRPAGTSSSLRHLRHNNQIQFLVLDWIPV</sequence>
<organism evidence="1 2">
    <name type="scientific">Phyllostomus discolor</name>
    <name type="common">pale spear-nosed bat</name>
    <dbReference type="NCBI Taxonomy" id="89673"/>
    <lineage>
        <taxon>Eukaryota</taxon>
        <taxon>Metazoa</taxon>
        <taxon>Chordata</taxon>
        <taxon>Craniata</taxon>
        <taxon>Vertebrata</taxon>
        <taxon>Euteleostomi</taxon>
        <taxon>Mammalia</taxon>
        <taxon>Eutheria</taxon>
        <taxon>Laurasiatheria</taxon>
        <taxon>Chiroptera</taxon>
        <taxon>Yangochiroptera</taxon>
        <taxon>Phyllostomidae</taxon>
        <taxon>Phyllostominae</taxon>
        <taxon>Phyllostomus</taxon>
    </lineage>
</organism>
<reference evidence="1 2" key="1">
    <citation type="journal article" date="2020" name="Nature">
        <title>Six reference-quality genomes reveal evolution of bat adaptations.</title>
        <authorList>
            <person name="Jebb D."/>
            <person name="Huang Z."/>
            <person name="Pippel M."/>
            <person name="Hughes G.M."/>
            <person name="Lavrichenko K."/>
            <person name="Devanna P."/>
            <person name="Winkler S."/>
            <person name="Jermiin L.S."/>
            <person name="Skirmuntt E.C."/>
            <person name="Katzourakis A."/>
            <person name="Burkitt-Gray L."/>
            <person name="Ray D.A."/>
            <person name="Sullivan K.A.M."/>
            <person name="Roscito J.G."/>
            <person name="Kirilenko B.M."/>
            <person name="Davalos L.M."/>
            <person name="Corthals A.P."/>
            <person name="Power M.L."/>
            <person name="Jones G."/>
            <person name="Ransome R.D."/>
            <person name="Dechmann D.K.N."/>
            <person name="Locatelli A.G."/>
            <person name="Puechmaille S.J."/>
            <person name="Fedrigo O."/>
            <person name="Jarvis E.D."/>
            <person name="Hiller M."/>
            <person name="Vernes S.C."/>
            <person name="Myers E.W."/>
            <person name="Teeling E.C."/>
        </authorList>
    </citation>
    <scope>NUCLEOTIDE SEQUENCE [LARGE SCALE GENOMIC DNA]</scope>
    <source>
        <strain evidence="1">Bat1K_MPI-CBG_1</strain>
    </source>
</reference>
<comment type="caution">
    <text evidence="1">The sequence shown here is derived from an EMBL/GenBank/DDBJ whole genome shotgun (WGS) entry which is preliminary data.</text>
</comment>
<protein>
    <submittedName>
        <fullName evidence="1">Uncharacterized protein</fullName>
    </submittedName>
</protein>
<evidence type="ECO:0000313" key="2">
    <source>
        <dbReference type="Proteomes" id="UP000664940"/>
    </source>
</evidence>
<dbReference type="Proteomes" id="UP000664940">
    <property type="component" value="Unassembled WGS sequence"/>
</dbReference>
<dbReference type="AlphaFoldDB" id="A0A833YM63"/>